<feature type="region of interest" description="Disordered" evidence="1">
    <location>
        <begin position="20"/>
        <end position="48"/>
    </location>
</feature>
<evidence type="ECO:0000313" key="2">
    <source>
        <dbReference type="EMBL" id="SHK68873.1"/>
    </source>
</evidence>
<dbReference type="STRING" id="1848.SAMN05443637_11088"/>
<feature type="region of interest" description="Disordered" evidence="1">
    <location>
        <begin position="127"/>
        <end position="153"/>
    </location>
</feature>
<sequence>MRALRIFAFARTSRCAMVGSGTRNARATSAVDSPPSRRSVSATRAGSASAGWQQVKISRSWSSGSSSAASTASSGVCVGCGTRRAAAARRSAPVVSRRNRSIARLRAVVMIQPAGLGGMPSLGQQRTAAANASATASSATSRSPVTRASTATARPCSARKIRAIASVLTR</sequence>
<gene>
    <name evidence="2" type="ORF">SAMN05443637_11088</name>
</gene>
<reference evidence="2 3" key="1">
    <citation type="submission" date="2016-11" db="EMBL/GenBank/DDBJ databases">
        <authorList>
            <person name="Jaros S."/>
            <person name="Januszkiewicz K."/>
            <person name="Wedrychowicz H."/>
        </authorList>
    </citation>
    <scope>NUCLEOTIDE SEQUENCE [LARGE SCALE GENOMIC DNA]</scope>
    <source>
        <strain evidence="2 3">DSM 43832</strain>
    </source>
</reference>
<accession>A0A1M6UIA3</accession>
<keyword evidence="3" id="KW-1185">Reference proteome</keyword>
<proteinExistence type="predicted"/>
<dbReference type="AlphaFoldDB" id="A0A1M6UIA3"/>
<dbReference type="EMBL" id="FRAP01000010">
    <property type="protein sequence ID" value="SHK68873.1"/>
    <property type="molecule type" value="Genomic_DNA"/>
</dbReference>
<evidence type="ECO:0000313" key="3">
    <source>
        <dbReference type="Proteomes" id="UP000184363"/>
    </source>
</evidence>
<protein>
    <submittedName>
        <fullName evidence="2">Uncharacterized protein</fullName>
    </submittedName>
</protein>
<dbReference type="Proteomes" id="UP000184363">
    <property type="component" value="Unassembled WGS sequence"/>
</dbReference>
<evidence type="ECO:0000256" key="1">
    <source>
        <dbReference type="SAM" id="MobiDB-lite"/>
    </source>
</evidence>
<organism evidence="2 3">
    <name type="scientific">Pseudonocardia thermophila</name>
    <dbReference type="NCBI Taxonomy" id="1848"/>
    <lineage>
        <taxon>Bacteria</taxon>
        <taxon>Bacillati</taxon>
        <taxon>Actinomycetota</taxon>
        <taxon>Actinomycetes</taxon>
        <taxon>Pseudonocardiales</taxon>
        <taxon>Pseudonocardiaceae</taxon>
        <taxon>Pseudonocardia</taxon>
    </lineage>
</organism>
<feature type="compositionally biased region" description="Polar residues" evidence="1">
    <location>
        <begin position="21"/>
        <end position="48"/>
    </location>
</feature>
<name>A0A1M6UIA3_PSETH</name>